<reference evidence="8" key="1">
    <citation type="submission" date="2025-08" db="UniProtKB">
        <authorList>
            <consortium name="Ensembl"/>
        </authorList>
    </citation>
    <scope>IDENTIFICATION</scope>
</reference>
<evidence type="ECO:0000256" key="4">
    <source>
        <dbReference type="ARBA" id="ARBA00022786"/>
    </source>
</evidence>
<dbReference type="GO" id="GO:0061578">
    <property type="term" value="F:K63-linked deubiquitinase activity"/>
    <property type="evidence" value="ECO:0007669"/>
    <property type="project" value="TreeGrafter"/>
</dbReference>
<evidence type="ECO:0000259" key="7">
    <source>
        <dbReference type="PROSITE" id="PS50802"/>
    </source>
</evidence>
<dbReference type="AlphaFoldDB" id="A0A3Q1G7W1"/>
<evidence type="ECO:0000256" key="1">
    <source>
        <dbReference type="ARBA" id="ARBA00000707"/>
    </source>
</evidence>
<dbReference type="Proteomes" id="UP000257200">
    <property type="component" value="Unplaced"/>
</dbReference>
<feature type="compositionally biased region" description="Pro residues" evidence="6">
    <location>
        <begin position="539"/>
        <end position="550"/>
    </location>
</feature>
<dbReference type="GO" id="GO:1903093">
    <property type="term" value="P:regulation of protein K48-linked deubiquitination"/>
    <property type="evidence" value="ECO:0007669"/>
    <property type="project" value="TreeGrafter"/>
</dbReference>
<dbReference type="Pfam" id="PF02338">
    <property type="entry name" value="OTU"/>
    <property type="match status" value="1"/>
</dbReference>
<feature type="compositionally biased region" description="Low complexity" evidence="6">
    <location>
        <begin position="571"/>
        <end position="593"/>
    </location>
</feature>
<feature type="compositionally biased region" description="Low complexity" evidence="6">
    <location>
        <begin position="551"/>
        <end position="564"/>
    </location>
</feature>
<organism evidence="8 9">
    <name type="scientific">Acanthochromis polyacanthus</name>
    <name type="common">spiny chromis</name>
    <dbReference type="NCBI Taxonomy" id="80966"/>
    <lineage>
        <taxon>Eukaryota</taxon>
        <taxon>Metazoa</taxon>
        <taxon>Chordata</taxon>
        <taxon>Craniata</taxon>
        <taxon>Vertebrata</taxon>
        <taxon>Euteleostomi</taxon>
        <taxon>Actinopterygii</taxon>
        <taxon>Neopterygii</taxon>
        <taxon>Teleostei</taxon>
        <taxon>Neoteleostei</taxon>
        <taxon>Acanthomorphata</taxon>
        <taxon>Ovalentaria</taxon>
        <taxon>Pomacentridae</taxon>
        <taxon>Acanthochromis</taxon>
    </lineage>
</organism>
<protein>
    <recommendedName>
        <fullName evidence="2">ubiquitinyl hydrolase 1</fullName>
        <ecNumber evidence="2">3.4.19.12</ecNumber>
    </recommendedName>
</protein>
<proteinExistence type="predicted"/>
<dbReference type="SUPFAM" id="SSF63748">
    <property type="entry name" value="Tudor/PWWP/MBT"/>
    <property type="match status" value="1"/>
</dbReference>
<dbReference type="InParanoid" id="A0A3Q1G7W1"/>
<feature type="region of interest" description="Disordered" evidence="6">
    <location>
        <begin position="448"/>
        <end position="678"/>
    </location>
</feature>
<feature type="region of interest" description="Disordered" evidence="6">
    <location>
        <begin position="328"/>
        <end position="428"/>
    </location>
</feature>
<keyword evidence="4" id="KW-0833">Ubl conjugation pathway</keyword>
<name>A0A3Q1G7W1_9TELE</name>
<feature type="compositionally biased region" description="Basic residues" evidence="6">
    <location>
        <begin position="226"/>
        <end position="237"/>
    </location>
</feature>
<dbReference type="GO" id="GO:0034122">
    <property type="term" value="P:negative regulation of toll-like receptor signaling pathway"/>
    <property type="evidence" value="ECO:0007669"/>
    <property type="project" value="TreeGrafter"/>
</dbReference>
<feature type="compositionally biased region" description="Basic and acidic residues" evidence="6">
    <location>
        <begin position="344"/>
        <end position="360"/>
    </location>
</feature>
<feature type="compositionally biased region" description="Low complexity" evidence="6">
    <location>
        <begin position="516"/>
        <end position="538"/>
    </location>
</feature>
<evidence type="ECO:0000313" key="8">
    <source>
        <dbReference type="Ensembl" id="ENSAPOP00000023762.1"/>
    </source>
</evidence>
<evidence type="ECO:0000256" key="6">
    <source>
        <dbReference type="SAM" id="MobiDB-lite"/>
    </source>
</evidence>
<feature type="compositionally biased region" description="Basic residues" evidence="6">
    <location>
        <begin position="459"/>
        <end position="472"/>
    </location>
</feature>
<feature type="compositionally biased region" description="Polar residues" evidence="6">
    <location>
        <begin position="371"/>
        <end position="380"/>
    </location>
</feature>
<dbReference type="STRING" id="80966.ENSAPOP00000023762"/>
<feature type="compositionally biased region" description="Pro residues" evidence="6">
    <location>
        <begin position="487"/>
        <end position="499"/>
    </location>
</feature>
<dbReference type="InterPro" id="IPR050704">
    <property type="entry name" value="Peptidase_C85-like"/>
</dbReference>
<evidence type="ECO:0000256" key="5">
    <source>
        <dbReference type="ARBA" id="ARBA00022807"/>
    </source>
</evidence>
<dbReference type="GeneTree" id="ENSGT00940000159922"/>
<evidence type="ECO:0000256" key="2">
    <source>
        <dbReference type="ARBA" id="ARBA00012759"/>
    </source>
</evidence>
<feature type="compositionally biased region" description="Polar residues" evidence="6">
    <location>
        <begin position="603"/>
        <end position="678"/>
    </location>
</feature>
<reference evidence="8" key="2">
    <citation type="submission" date="2025-09" db="UniProtKB">
        <authorList>
            <consortium name="Ensembl"/>
        </authorList>
    </citation>
    <scope>IDENTIFICATION</scope>
</reference>
<dbReference type="PROSITE" id="PS50802">
    <property type="entry name" value="OTU"/>
    <property type="match status" value="1"/>
</dbReference>
<dbReference type="PANTHER" id="PTHR12419:SF9">
    <property type="entry name" value="OTU DOMAIN-CONTAINING PROTEIN 4"/>
    <property type="match status" value="1"/>
</dbReference>
<accession>A0A3Q1G7W1</accession>
<sequence>MEVGGIAPSNEERGVEKAMDEYLKSIGLHRKKIAKDGSCLFRAVAEQVLHCQSLHTEVRAKCVEFLKQNRESYEAFIEGDFEEYLFKLQDPQQWVGEVEINALAVMYKRDFLIFQEPGKPAVNITDNNFKDKVRLCFLNGNHYDSVYPISHIKNTAVCQSILYELLYDGVFKVDRSFLGLCQRTSRPTDLLSDDNMLACASSDESDLDAGDALWVENGTSSASTRHGSHTYRGRGRGRQLPERVRRSLNPTLLRNIEYDVWQKSKRAQQKMDYCIAAGMHFSVGDRCQVRLDGSGRSYGATIKEVPPNNGPVTVYIEELGRKHTVSLWSLRPPGDGGSWSTVSNRDKKLSNGHGEWEEKRRGRGKAPPGASSVSTATAQGATGRVQKQHSWPPPTSVDEQGATKPTRKSVSSAESAFGLTEEQRLAKEEEKRNVALVEIQLRDELSFPALGTQSEGGKRKGGEKRRSQRNKTKSPVEDVRAPSPKSSTPPPPTSPPPETKPTNSASPGDCAPTWLSSIKASSSSQSYASAAGPAAKPAVTPPPFITPVLPPASSSSPPLTFIAPIAPPPSSAQGLPQSSPSPPSVQEAPAAQSTNPLPKPGVTVTSSQTVQRQNQDTQNHIAENQTSRSQNQVLVTQTSVPQTQDQNQSSVHQDQNQTSVHQDQNQTSVHQDQNQTSV</sequence>
<dbReference type="GO" id="GO:2000660">
    <property type="term" value="P:negative regulation of interleukin-1-mediated signaling pathway"/>
    <property type="evidence" value="ECO:0007669"/>
    <property type="project" value="TreeGrafter"/>
</dbReference>
<dbReference type="SUPFAM" id="SSF54001">
    <property type="entry name" value="Cysteine proteinases"/>
    <property type="match status" value="1"/>
</dbReference>
<dbReference type="EC" id="3.4.19.12" evidence="2"/>
<dbReference type="GO" id="GO:0016579">
    <property type="term" value="P:protein deubiquitination"/>
    <property type="evidence" value="ECO:0007669"/>
    <property type="project" value="TreeGrafter"/>
</dbReference>
<comment type="catalytic activity">
    <reaction evidence="1">
        <text>Thiol-dependent hydrolysis of ester, thioester, amide, peptide and isopeptide bonds formed by the C-terminal Gly of ubiquitin (a 76-residue protein attached to proteins as an intracellular targeting signal).</text>
        <dbReference type="EC" id="3.4.19.12"/>
    </reaction>
</comment>
<keyword evidence="5" id="KW-0788">Thiol protease</keyword>
<dbReference type="PANTHER" id="PTHR12419">
    <property type="entry name" value="OTU DOMAIN CONTAINING PROTEIN"/>
    <property type="match status" value="1"/>
</dbReference>
<evidence type="ECO:0000256" key="3">
    <source>
        <dbReference type="ARBA" id="ARBA00022670"/>
    </source>
</evidence>
<keyword evidence="3" id="KW-0645">Protease</keyword>
<dbReference type="InterPro" id="IPR003323">
    <property type="entry name" value="OTU_dom"/>
</dbReference>
<dbReference type="GO" id="GO:0004843">
    <property type="term" value="F:cysteine-type deubiquitinase activity"/>
    <property type="evidence" value="ECO:0007669"/>
    <property type="project" value="UniProtKB-EC"/>
</dbReference>
<dbReference type="Gene3D" id="3.90.70.80">
    <property type="match status" value="1"/>
</dbReference>
<dbReference type="GO" id="GO:0006508">
    <property type="term" value="P:proteolysis"/>
    <property type="evidence" value="ECO:0007669"/>
    <property type="project" value="UniProtKB-KW"/>
</dbReference>
<keyword evidence="5" id="KW-0378">Hydrolase</keyword>
<feature type="domain" description="OTU" evidence="7">
    <location>
        <begin position="28"/>
        <end position="149"/>
    </location>
</feature>
<dbReference type="Ensembl" id="ENSAPOT00000010448.1">
    <property type="protein sequence ID" value="ENSAPOP00000023762.1"/>
    <property type="gene ID" value="ENSAPOG00000005791.1"/>
</dbReference>
<keyword evidence="9" id="KW-1185">Reference proteome</keyword>
<evidence type="ECO:0000313" key="9">
    <source>
        <dbReference type="Proteomes" id="UP000257200"/>
    </source>
</evidence>
<dbReference type="InterPro" id="IPR038765">
    <property type="entry name" value="Papain-like_cys_pep_sf"/>
</dbReference>
<feature type="region of interest" description="Disordered" evidence="6">
    <location>
        <begin position="219"/>
        <end position="239"/>
    </location>
</feature>